<dbReference type="Proteomes" id="UP000474676">
    <property type="component" value="Unassembled WGS sequence"/>
</dbReference>
<dbReference type="InterPro" id="IPR017439">
    <property type="entry name" value="Amidohydrolase"/>
</dbReference>
<dbReference type="PIRSF" id="PIRSF005962">
    <property type="entry name" value="Pept_M20D_amidohydro"/>
    <property type="match status" value="1"/>
</dbReference>
<keyword evidence="3" id="KW-0378">Hydrolase</keyword>
<dbReference type="InterPro" id="IPR002933">
    <property type="entry name" value="Peptidase_M20"/>
</dbReference>
<dbReference type="GO" id="GO:0016787">
    <property type="term" value="F:hydrolase activity"/>
    <property type="evidence" value="ECO:0007669"/>
    <property type="project" value="UniProtKB-KW"/>
</dbReference>
<sequence length="390" mass="44592">MIDYEELSRQITGFRRDLHRIPELGFFVYRTNAYIRSILEQLDCRIETIAKTGLVAFFDFGREKTLCYRADMDGLPIEEETGVPYASENEGCMHACGHDGHMANMLGFARILNRYKEDGVRFNYNALLLFQPAEETIEGARTIIGTDLFNEFNVIAIFGLHMWPFLEKGEITTKPGPMMAKSTNVHIEIHGLSAHCGEPEKGHDALVAACRFIDLVYDYKDEHIRERSVLKFGKMQSGTVRNAISDHTVIEGTMRTFEEQTWKKLVNAMKHYARQVARRYQVTIDVDTSKYHPAVVNSPELYEKVKGELLEHHMNFVALRRPSMIAEDFSFFEKEIPGLFFWLGTGTGIPLHASTFNFDESVLIEGVKLFNTIFTEFDDFNAAPIEESAV</sequence>
<dbReference type="RefSeq" id="WP_154574482.1">
    <property type="nucleotide sequence ID" value="NZ_JAXFFR010000007.1"/>
</dbReference>
<accession>A0A6L5Y6G3</accession>
<evidence type="ECO:0000259" key="2">
    <source>
        <dbReference type="Pfam" id="PF07687"/>
    </source>
</evidence>
<dbReference type="SUPFAM" id="SSF55031">
    <property type="entry name" value="Bacterial exopeptidase dimerisation domain"/>
    <property type="match status" value="1"/>
</dbReference>
<dbReference type="InterPro" id="IPR036264">
    <property type="entry name" value="Bact_exopeptidase_dim_dom"/>
</dbReference>
<name>A0A6L5Y6G3_9FIRM</name>
<feature type="binding site" evidence="1">
    <location>
        <position position="96"/>
    </location>
    <ligand>
        <name>Mn(2+)</name>
        <dbReference type="ChEBI" id="CHEBI:29035"/>
        <label>2</label>
    </ligand>
</feature>
<dbReference type="SUPFAM" id="SSF53187">
    <property type="entry name" value="Zn-dependent exopeptidases"/>
    <property type="match status" value="1"/>
</dbReference>
<feature type="binding site" evidence="1">
    <location>
        <position position="352"/>
    </location>
    <ligand>
        <name>Mn(2+)</name>
        <dbReference type="ChEBI" id="CHEBI:29035"/>
        <label>2</label>
    </ligand>
</feature>
<feature type="binding site" evidence="1">
    <location>
        <position position="161"/>
    </location>
    <ligand>
        <name>Mn(2+)</name>
        <dbReference type="ChEBI" id="CHEBI:29035"/>
        <label>2</label>
    </ligand>
</feature>
<dbReference type="PANTHER" id="PTHR11014">
    <property type="entry name" value="PEPTIDASE M20 FAMILY MEMBER"/>
    <property type="match status" value="1"/>
</dbReference>
<dbReference type="Pfam" id="PF01546">
    <property type="entry name" value="Peptidase_M20"/>
    <property type="match status" value="1"/>
</dbReference>
<dbReference type="Gene3D" id="3.40.630.10">
    <property type="entry name" value="Zn peptidases"/>
    <property type="match status" value="1"/>
</dbReference>
<evidence type="ECO:0000313" key="3">
    <source>
        <dbReference type="EMBL" id="MST52055.1"/>
    </source>
</evidence>
<dbReference type="EMBL" id="VUMZ01000006">
    <property type="protein sequence ID" value="MST52055.1"/>
    <property type="molecule type" value="Genomic_DNA"/>
</dbReference>
<dbReference type="GeneID" id="303115068"/>
<dbReference type="Gene3D" id="3.30.70.360">
    <property type="match status" value="1"/>
</dbReference>
<comment type="caution">
    <text evidence="3">The sequence shown here is derived from an EMBL/GenBank/DDBJ whole genome shotgun (WGS) entry which is preliminary data.</text>
</comment>
<feature type="domain" description="Peptidase M20 dimerisation" evidence="2">
    <location>
        <begin position="183"/>
        <end position="280"/>
    </location>
</feature>
<evidence type="ECO:0000313" key="4">
    <source>
        <dbReference type="Proteomes" id="UP000474676"/>
    </source>
</evidence>
<dbReference type="InterPro" id="IPR011650">
    <property type="entry name" value="Peptidase_M20_dimer"/>
</dbReference>
<feature type="binding site" evidence="1">
    <location>
        <position position="135"/>
    </location>
    <ligand>
        <name>Mn(2+)</name>
        <dbReference type="ChEBI" id="CHEBI:29035"/>
        <label>2</label>
    </ligand>
</feature>
<protein>
    <submittedName>
        <fullName evidence="3">Amidohydrolase</fullName>
    </submittedName>
</protein>
<keyword evidence="1" id="KW-0479">Metal-binding</keyword>
<feature type="binding site" evidence="1">
    <location>
        <position position="98"/>
    </location>
    <ligand>
        <name>Mn(2+)</name>
        <dbReference type="ChEBI" id="CHEBI:29035"/>
        <label>2</label>
    </ligand>
</feature>
<reference evidence="3 4" key="1">
    <citation type="submission" date="2019-08" db="EMBL/GenBank/DDBJ databases">
        <title>In-depth cultivation of the pig gut microbiome towards novel bacterial diversity and tailored functional studies.</title>
        <authorList>
            <person name="Wylensek D."/>
            <person name="Hitch T.C.A."/>
            <person name="Clavel T."/>
        </authorList>
    </citation>
    <scope>NUCLEOTIDE SEQUENCE [LARGE SCALE GENOMIC DNA]</scope>
    <source>
        <strain evidence="3 4">WCA-MUC-591-APC-3H</strain>
    </source>
</reference>
<dbReference type="CDD" id="cd03886">
    <property type="entry name" value="M20_Acy1"/>
    <property type="match status" value="1"/>
</dbReference>
<proteinExistence type="predicted"/>
<dbReference type="PANTHER" id="PTHR11014:SF63">
    <property type="entry name" value="METALLOPEPTIDASE, PUTATIVE (AFU_ORTHOLOGUE AFUA_6G09600)-RELATED"/>
    <property type="match status" value="1"/>
</dbReference>
<gene>
    <name evidence="3" type="ORF">FYJ64_06995</name>
</gene>
<keyword evidence="1" id="KW-0464">Manganese</keyword>
<organism evidence="3 4">
    <name type="scientific">Hornefia butyriciproducens</name>
    <dbReference type="NCBI Taxonomy" id="2652293"/>
    <lineage>
        <taxon>Bacteria</taxon>
        <taxon>Bacillati</taxon>
        <taxon>Bacillota</taxon>
        <taxon>Clostridia</taxon>
        <taxon>Peptostreptococcales</taxon>
        <taxon>Anaerovoracaceae</taxon>
        <taxon>Hornefia</taxon>
    </lineage>
</organism>
<evidence type="ECO:0000256" key="1">
    <source>
        <dbReference type="PIRSR" id="PIRSR005962-1"/>
    </source>
</evidence>
<dbReference type="GO" id="GO:0046872">
    <property type="term" value="F:metal ion binding"/>
    <property type="evidence" value="ECO:0007669"/>
    <property type="project" value="UniProtKB-KW"/>
</dbReference>
<dbReference type="AlphaFoldDB" id="A0A6L5Y6G3"/>
<keyword evidence="4" id="KW-1185">Reference proteome</keyword>
<comment type="cofactor">
    <cofactor evidence="1">
        <name>Mn(2+)</name>
        <dbReference type="ChEBI" id="CHEBI:29035"/>
    </cofactor>
    <text evidence="1">The Mn(2+) ion enhances activity.</text>
</comment>
<dbReference type="NCBIfam" id="TIGR01891">
    <property type="entry name" value="amidohydrolases"/>
    <property type="match status" value="1"/>
</dbReference>
<dbReference type="Pfam" id="PF07687">
    <property type="entry name" value="M20_dimer"/>
    <property type="match status" value="1"/>
</dbReference>